<proteinExistence type="predicted"/>
<feature type="transmembrane region" description="Helical" evidence="5">
    <location>
        <begin position="212"/>
        <end position="231"/>
    </location>
</feature>
<feature type="transmembrane region" description="Helical" evidence="5">
    <location>
        <begin position="65"/>
        <end position="82"/>
    </location>
</feature>
<dbReference type="InterPro" id="IPR051533">
    <property type="entry name" value="WaaL-like"/>
</dbReference>
<dbReference type="InterPro" id="IPR007016">
    <property type="entry name" value="O-antigen_ligase-rel_domated"/>
</dbReference>
<gene>
    <name evidence="7" type="ORF">CVV64_04330</name>
</gene>
<evidence type="ECO:0000256" key="5">
    <source>
        <dbReference type="SAM" id="Phobius"/>
    </source>
</evidence>
<reference evidence="7 8" key="1">
    <citation type="journal article" date="2017" name="ISME J.">
        <title>Potential for microbial H2 and metal transformations associated with novel bacteria and archaea in deep terrestrial subsurface sediments.</title>
        <authorList>
            <person name="Hernsdorf A.W."/>
            <person name="Amano Y."/>
            <person name="Miyakawa K."/>
            <person name="Ise K."/>
            <person name="Suzuki Y."/>
            <person name="Anantharaman K."/>
            <person name="Probst A."/>
            <person name="Burstein D."/>
            <person name="Thomas B.C."/>
            <person name="Banfield J.F."/>
        </authorList>
    </citation>
    <scope>NUCLEOTIDE SEQUENCE [LARGE SCALE GENOMIC DNA]</scope>
    <source>
        <strain evidence="7">HGW-Wallbacteria-1</strain>
    </source>
</reference>
<evidence type="ECO:0000256" key="4">
    <source>
        <dbReference type="ARBA" id="ARBA00023136"/>
    </source>
</evidence>
<feature type="transmembrane region" description="Helical" evidence="5">
    <location>
        <begin position="88"/>
        <end position="111"/>
    </location>
</feature>
<evidence type="ECO:0000313" key="8">
    <source>
        <dbReference type="Proteomes" id="UP000233256"/>
    </source>
</evidence>
<feature type="transmembrane region" description="Helical" evidence="5">
    <location>
        <begin position="185"/>
        <end position="206"/>
    </location>
</feature>
<dbReference type="InterPro" id="IPR011990">
    <property type="entry name" value="TPR-like_helical_dom_sf"/>
</dbReference>
<dbReference type="SUPFAM" id="SSF48452">
    <property type="entry name" value="TPR-like"/>
    <property type="match status" value="1"/>
</dbReference>
<dbReference type="AlphaFoldDB" id="A0A2N1PRN6"/>
<keyword evidence="3 5" id="KW-1133">Transmembrane helix</keyword>
<sequence>MFREHFSKTVFSDFFLVLAFFLPCLLWGPQAPDMTEMVKMLALLIVMMVLNPMIRGQWNCSASSLAGPLMISVPILMIFQILSKDCVLISPVGAVSTFLPFFVWGVGLCFLTENTILAKTISFPIIVALCSGLCSILIILQYPTSAGPSINLNLAAYISVAGIAACLELLTQFRKPEDFAERSDLFVAVTKGVLLSLIVMSFIVLFKSSSRGAFLAFGFIAVVRLPFLITFPMMGKIPLHSAVLVILSLAIVILPFSTLFLEVNTSASFNISADQPVQSVEGALQRAMEFLKPLSLNPFGSVAARLSWWRSAVEIGLKNLLTGMGPGSFQWVMTSTGVPSMPSTSLSSFPENPHNFIARLLSEGGLPLFGAGILLLFNFVRVAMLSLHGRLSTAKGLFPVTLVVIWLVCGCFSKFWSSGPMLALLFLAALDFGRYHRYENIDSFSFAPCSACFSSLNGRLMQFSVLILNAAGIVILVAGIHSSWKYQRALHSLRKGDLAVAASTLSEAFLKSVDASLLKARCLHESGNSRKALEVLDMIPVFTAQHPGILSARAILLASMGNFPAAMKMGASSVVASPFSIECRMALCTALIGILDWNGAWIQSEEALKIHPDHPSAHIVRARVEEETGGEGDALSTYLEIMRRADKSVKGWRASFSDLGQIDEEWIRAARVSLARGGRIALKSGKIKSIRQIALAGMTLFGPVEEVRVLIKAGGGIISGSDYSKGAMSP</sequence>
<dbReference type="PANTHER" id="PTHR37422">
    <property type="entry name" value="TEICHURONIC ACID BIOSYNTHESIS PROTEIN TUAE"/>
    <property type="match status" value="1"/>
</dbReference>
<feature type="transmembrane region" description="Helical" evidence="5">
    <location>
        <begin position="243"/>
        <end position="261"/>
    </location>
</feature>
<feature type="transmembrane region" description="Helical" evidence="5">
    <location>
        <begin position="12"/>
        <end position="31"/>
    </location>
</feature>
<dbReference type="Pfam" id="PF04932">
    <property type="entry name" value="Wzy_C"/>
    <property type="match status" value="1"/>
</dbReference>
<evidence type="ECO:0000256" key="1">
    <source>
        <dbReference type="ARBA" id="ARBA00004141"/>
    </source>
</evidence>
<dbReference type="GO" id="GO:0016020">
    <property type="term" value="C:membrane"/>
    <property type="evidence" value="ECO:0007669"/>
    <property type="project" value="UniProtKB-SubCell"/>
</dbReference>
<feature type="transmembrane region" description="Helical" evidence="5">
    <location>
        <begin position="154"/>
        <end position="173"/>
    </location>
</feature>
<feature type="transmembrane region" description="Helical" evidence="5">
    <location>
        <begin position="396"/>
        <end position="416"/>
    </location>
</feature>
<accession>A0A2N1PRN6</accession>
<keyword evidence="2 5" id="KW-0812">Transmembrane</keyword>
<feature type="domain" description="O-antigen ligase-related" evidence="6">
    <location>
        <begin position="198"/>
        <end position="369"/>
    </location>
</feature>
<comment type="caution">
    <text evidence="7">The sequence shown here is derived from an EMBL/GenBank/DDBJ whole genome shotgun (WGS) entry which is preliminary data.</text>
</comment>
<feature type="transmembrane region" description="Helical" evidence="5">
    <location>
        <begin position="365"/>
        <end position="384"/>
    </location>
</feature>
<evidence type="ECO:0000256" key="3">
    <source>
        <dbReference type="ARBA" id="ARBA00022989"/>
    </source>
</evidence>
<feature type="transmembrane region" description="Helical" evidence="5">
    <location>
        <begin position="37"/>
        <end position="53"/>
    </location>
</feature>
<dbReference type="Proteomes" id="UP000233256">
    <property type="component" value="Unassembled WGS sequence"/>
</dbReference>
<evidence type="ECO:0000313" key="7">
    <source>
        <dbReference type="EMBL" id="PKK91005.1"/>
    </source>
</evidence>
<keyword evidence="4 5" id="KW-0472">Membrane</keyword>
<protein>
    <recommendedName>
        <fullName evidence="6">O-antigen ligase-related domain-containing protein</fullName>
    </recommendedName>
</protein>
<evidence type="ECO:0000256" key="2">
    <source>
        <dbReference type="ARBA" id="ARBA00022692"/>
    </source>
</evidence>
<name>A0A2N1PRN6_9BACT</name>
<comment type="subcellular location">
    <subcellularLocation>
        <location evidence="1">Membrane</location>
        <topology evidence="1">Multi-pass membrane protein</topology>
    </subcellularLocation>
</comment>
<organism evidence="7 8">
    <name type="scientific">Candidatus Wallbacteria bacterium HGW-Wallbacteria-1</name>
    <dbReference type="NCBI Taxonomy" id="2013854"/>
    <lineage>
        <taxon>Bacteria</taxon>
        <taxon>Candidatus Walliibacteriota</taxon>
    </lineage>
</organism>
<evidence type="ECO:0000259" key="6">
    <source>
        <dbReference type="Pfam" id="PF04932"/>
    </source>
</evidence>
<feature type="transmembrane region" description="Helical" evidence="5">
    <location>
        <begin position="123"/>
        <end position="142"/>
    </location>
</feature>
<feature type="transmembrane region" description="Helical" evidence="5">
    <location>
        <begin position="463"/>
        <end position="484"/>
    </location>
</feature>
<dbReference type="EMBL" id="PGXC01000003">
    <property type="protein sequence ID" value="PKK91005.1"/>
    <property type="molecule type" value="Genomic_DNA"/>
</dbReference>
<dbReference type="Gene3D" id="1.25.40.10">
    <property type="entry name" value="Tetratricopeptide repeat domain"/>
    <property type="match status" value="1"/>
</dbReference>
<dbReference type="PANTHER" id="PTHR37422:SF13">
    <property type="entry name" value="LIPOPOLYSACCHARIDE BIOSYNTHESIS PROTEIN PA4999-RELATED"/>
    <property type="match status" value="1"/>
</dbReference>